<keyword evidence="6" id="KW-1185">Reference proteome</keyword>
<keyword evidence="2" id="KW-1133">Transmembrane helix</keyword>
<reference evidence="5" key="1">
    <citation type="journal article" date="2020" name="Stud. Mycol.">
        <title>101 Dothideomycetes genomes: a test case for predicting lifestyles and emergence of pathogens.</title>
        <authorList>
            <person name="Haridas S."/>
            <person name="Albert R."/>
            <person name="Binder M."/>
            <person name="Bloem J."/>
            <person name="Labutti K."/>
            <person name="Salamov A."/>
            <person name="Andreopoulos B."/>
            <person name="Baker S."/>
            <person name="Barry K."/>
            <person name="Bills G."/>
            <person name="Bluhm B."/>
            <person name="Cannon C."/>
            <person name="Castanera R."/>
            <person name="Culley D."/>
            <person name="Daum C."/>
            <person name="Ezra D."/>
            <person name="Gonzalez J."/>
            <person name="Henrissat B."/>
            <person name="Kuo A."/>
            <person name="Liang C."/>
            <person name="Lipzen A."/>
            <person name="Lutzoni F."/>
            <person name="Magnuson J."/>
            <person name="Mondo S."/>
            <person name="Nolan M."/>
            <person name="Ohm R."/>
            <person name="Pangilinan J."/>
            <person name="Park H.-J."/>
            <person name="Ramirez L."/>
            <person name="Alfaro M."/>
            <person name="Sun H."/>
            <person name="Tritt A."/>
            <person name="Yoshinaga Y."/>
            <person name="Zwiers L.-H."/>
            <person name="Turgeon B."/>
            <person name="Goodwin S."/>
            <person name="Spatafora J."/>
            <person name="Crous P."/>
            <person name="Grigoriev I."/>
        </authorList>
    </citation>
    <scope>NUCLEOTIDE SEQUENCE</scope>
    <source>
        <strain evidence="5">CBS 122367</strain>
    </source>
</reference>
<evidence type="ECO:0000313" key="5">
    <source>
        <dbReference type="EMBL" id="KAF2689267.1"/>
    </source>
</evidence>
<evidence type="ECO:0000256" key="3">
    <source>
        <dbReference type="SAM" id="SignalP"/>
    </source>
</evidence>
<keyword evidence="3" id="KW-0732">Signal</keyword>
<feature type="region of interest" description="Disordered" evidence="1">
    <location>
        <begin position="194"/>
        <end position="233"/>
    </location>
</feature>
<evidence type="ECO:0000256" key="2">
    <source>
        <dbReference type="SAM" id="Phobius"/>
    </source>
</evidence>
<feature type="transmembrane region" description="Helical" evidence="2">
    <location>
        <begin position="556"/>
        <end position="575"/>
    </location>
</feature>
<dbReference type="Pfam" id="PF22974">
    <property type="entry name" value="DUF7029"/>
    <property type="match status" value="1"/>
</dbReference>
<accession>A0A6G1JFD0</accession>
<organism evidence="5 6">
    <name type="scientific">Lentithecium fluviatile CBS 122367</name>
    <dbReference type="NCBI Taxonomy" id="1168545"/>
    <lineage>
        <taxon>Eukaryota</taxon>
        <taxon>Fungi</taxon>
        <taxon>Dikarya</taxon>
        <taxon>Ascomycota</taxon>
        <taxon>Pezizomycotina</taxon>
        <taxon>Dothideomycetes</taxon>
        <taxon>Pleosporomycetidae</taxon>
        <taxon>Pleosporales</taxon>
        <taxon>Massarineae</taxon>
        <taxon>Lentitheciaceae</taxon>
        <taxon>Lentithecium</taxon>
    </lineage>
</organism>
<name>A0A6G1JFD0_9PLEO</name>
<dbReference type="EMBL" id="MU005572">
    <property type="protein sequence ID" value="KAF2689267.1"/>
    <property type="molecule type" value="Genomic_DNA"/>
</dbReference>
<keyword evidence="2" id="KW-0812">Transmembrane</keyword>
<dbReference type="InterPro" id="IPR054293">
    <property type="entry name" value="DUF7029"/>
</dbReference>
<sequence length="576" mass="62994">MLFKIPSLLGALSLLSPFLNLAASAHSVAQLLRERDASSPGRHLKAANRAANLVKRHTNFFTSNELDLIYTERQTTHNEPNFAANVRVKSPTPVLFLEDFEHLAEDIVCLPGYITIEVHQGVDRIEAQRKLLELEAGGLVVTSHYGCNDHGERKVFKIGTVTVSKHEQVFLLTTEQTTWQTSFSKIDVEMYHTTESHTHRPHQELRRRQDSAPAGTETPTHTAPKPTATSTSEVNTLDLTHSLTDKKFLPEDSPVQIGCKNCSTYGSIDFSFLKFTLNPSLEETLTGGLDFGDFWDGGEITLVAHGMGAHVELLTNISLETGDFSFNLYEVPLLLGVSIKGVGSAGLLYAPDVNVNYSINGSFEFTYGFEINVPNDSRLFLDMTDPANSTIDGFQDTDVIPIPFQATADIPSGAFINVNLRHMVQIGFEFDETSWPLAMELGVYLDLPRVGASINHLSDVDENCVALAQSQSANKEVAKRVLTNVYQITPAVDWQVGIAGKFEAFGIPADLDTPFGNGTVNDVPASCMNYNTTSKQYTEASKLVEEAKKNGAGAQFNIAFATYAVGVLGLVVSVLL</sequence>
<feature type="compositionally biased region" description="Low complexity" evidence="1">
    <location>
        <begin position="216"/>
        <end position="233"/>
    </location>
</feature>
<keyword evidence="2" id="KW-0472">Membrane</keyword>
<evidence type="ECO:0000259" key="4">
    <source>
        <dbReference type="Pfam" id="PF22974"/>
    </source>
</evidence>
<dbReference type="OrthoDB" id="5382170at2759"/>
<protein>
    <recommendedName>
        <fullName evidence="4">DUF7029 domain-containing protein</fullName>
    </recommendedName>
</protein>
<dbReference type="AlphaFoldDB" id="A0A6G1JFD0"/>
<gene>
    <name evidence="5" type="ORF">K458DRAFT_427471</name>
</gene>
<feature type="signal peptide" evidence="3">
    <location>
        <begin position="1"/>
        <end position="24"/>
    </location>
</feature>
<evidence type="ECO:0000313" key="6">
    <source>
        <dbReference type="Proteomes" id="UP000799291"/>
    </source>
</evidence>
<evidence type="ECO:0000256" key="1">
    <source>
        <dbReference type="SAM" id="MobiDB-lite"/>
    </source>
</evidence>
<feature type="compositionally biased region" description="Basic and acidic residues" evidence="1">
    <location>
        <begin position="194"/>
        <end position="210"/>
    </location>
</feature>
<feature type="chain" id="PRO_5026275041" description="DUF7029 domain-containing protein" evidence="3">
    <location>
        <begin position="25"/>
        <end position="576"/>
    </location>
</feature>
<dbReference type="Proteomes" id="UP000799291">
    <property type="component" value="Unassembled WGS sequence"/>
</dbReference>
<proteinExistence type="predicted"/>
<feature type="domain" description="DUF7029" evidence="4">
    <location>
        <begin position="89"/>
        <end position="186"/>
    </location>
</feature>